<evidence type="ECO:0008006" key="3">
    <source>
        <dbReference type="Google" id="ProtNLM"/>
    </source>
</evidence>
<dbReference type="OrthoDB" id="944734at2"/>
<protein>
    <recommendedName>
        <fullName evidence="3">Outer membrane beta-barrel protein</fullName>
    </recommendedName>
</protein>
<dbReference type="Proteomes" id="UP000321533">
    <property type="component" value="Chromosome"/>
</dbReference>
<accession>A0A5B8VFW2</accession>
<keyword evidence="2" id="KW-1185">Reference proteome</keyword>
<reference evidence="1 2" key="1">
    <citation type="journal article" date="2016" name="Int. J. Syst. Evol. Microbiol.">
        <title>Panacibacter ginsenosidivorans gen. nov., sp. nov., with ginsenoside converting activity isolated from soil of a ginseng field.</title>
        <authorList>
            <person name="Siddiqi M.Z."/>
            <person name="Muhammad Shafi S."/>
            <person name="Choi K.D."/>
            <person name="Im W.T."/>
        </authorList>
    </citation>
    <scope>NUCLEOTIDE SEQUENCE [LARGE SCALE GENOMIC DNA]</scope>
    <source>
        <strain evidence="1 2">Gsoil1550</strain>
    </source>
</reference>
<evidence type="ECO:0000313" key="2">
    <source>
        <dbReference type="Proteomes" id="UP000321533"/>
    </source>
</evidence>
<name>A0A5B8VFW2_9BACT</name>
<gene>
    <name evidence="1" type="ORF">FRZ67_06150</name>
</gene>
<proteinExistence type="predicted"/>
<sequence length="217" mass="24451">MLTTVLFIALLSKAQTINWANLSKKQKNIINVNAGVDYSLSYGIGYGYQLRSKLPIVLNTEFSVPSGNNLTDDYKAKIGAQIRWLQLDNVHFTTKIQGVFRRYENDYATLLNFGSDLSGIVGYYKTHWFVAGEVGFDKAIVTHFKNSDLEKENYPDIQDGWYEPSTGGNFYYGIQTGYSQQKFDVYLKAGKITTQTFSDAPLVPFYAQLGVNVKLGK</sequence>
<dbReference type="KEGG" id="pgin:FRZ67_06150"/>
<dbReference type="EMBL" id="CP042435">
    <property type="protein sequence ID" value="QEC70149.1"/>
    <property type="molecule type" value="Genomic_DNA"/>
</dbReference>
<dbReference type="AlphaFoldDB" id="A0A5B8VFW2"/>
<evidence type="ECO:0000313" key="1">
    <source>
        <dbReference type="EMBL" id="QEC70149.1"/>
    </source>
</evidence>
<organism evidence="1 2">
    <name type="scientific">Panacibacter ginsenosidivorans</name>
    <dbReference type="NCBI Taxonomy" id="1813871"/>
    <lineage>
        <taxon>Bacteria</taxon>
        <taxon>Pseudomonadati</taxon>
        <taxon>Bacteroidota</taxon>
        <taxon>Chitinophagia</taxon>
        <taxon>Chitinophagales</taxon>
        <taxon>Chitinophagaceae</taxon>
        <taxon>Panacibacter</taxon>
    </lineage>
</organism>